<reference evidence="1" key="2">
    <citation type="journal article" date="2020" name="Nat. Commun.">
        <title>Large-scale genome sequencing of mycorrhizal fungi provides insights into the early evolution of symbiotic traits.</title>
        <authorList>
            <person name="Miyauchi S."/>
            <person name="Kiss E."/>
            <person name="Kuo A."/>
            <person name="Drula E."/>
            <person name="Kohler A."/>
            <person name="Sanchez-Garcia M."/>
            <person name="Morin E."/>
            <person name="Andreopoulos B."/>
            <person name="Barry K.W."/>
            <person name="Bonito G."/>
            <person name="Buee M."/>
            <person name="Carver A."/>
            <person name="Chen C."/>
            <person name="Cichocki N."/>
            <person name="Clum A."/>
            <person name="Culley D."/>
            <person name="Crous P.W."/>
            <person name="Fauchery L."/>
            <person name="Girlanda M."/>
            <person name="Hayes R.D."/>
            <person name="Keri Z."/>
            <person name="LaButti K."/>
            <person name="Lipzen A."/>
            <person name="Lombard V."/>
            <person name="Magnuson J."/>
            <person name="Maillard F."/>
            <person name="Murat C."/>
            <person name="Nolan M."/>
            <person name="Ohm R.A."/>
            <person name="Pangilinan J."/>
            <person name="Pereira M.F."/>
            <person name="Perotto S."/>
            <person name="Peter M."/>
            <person name="Pfister S."/>
            <person name="Riley R."/>
            <person name="Sitrit Y."/>
            <person name="Stielow J.B."/>
            <person name="Szollosi G."/>
            <person name="Zifcakova L."/>
            <person name="Stursova M."/>
            <person name="Spatafora J.W."/>
            <person name="Tedersoo L."/>
            <person name="Vaario L.M."/>
            <person name="Yamada A."/>
            <person name="Yan M."/>
            <person name="Wang P."/>
            <person name="Xu J."/>
            <person name="Bruns T."/>
            <person name="Baldrian P."/>
            <person name="Vilgalys R."/>
            <person name="Dunand C."/>
            <person name="Henrissat B."/>
            <person name="Grigoriev I.V."/>
            <person name="Hibbett D."/>
            <person name="Nagy L.G."/>
            <person name="Martin F.M."/>
        </authorList>
    </citation>
    <scope>NUCLEOTIDE SEQUENCE</scope>
    <source>
        <strain evidence="1">P2</strain>
    </source>
</reference>
<reference evidence="1" key="1">
    <citation type="submission" date="2019-10" db="EMBL/GenBank/DDBJ databases">
        <authorList>
            <consortium name="DOE Joint Genome Institute"/>
            <person name="Kuo A."/>
            <person name="Miyauchi S."/>
            <person name="Kiss E."/>
            <person name="Drula E."/>
            <person name="Kohler A."/>
            <person name="Sanchez-Garcia M."/>
            <person name="Andreopoulos B."/>
            <person name="Barry K.W."/>
            <person name="Bonito G."/>
            <person name="Buee M."/>
            <person name="Carver A."/>
            <person name="Chen C."/>
            <person name="Cichocki N."/>
            <person name="Clum A."/>
            <person name="Culley D."/>
            <person name="Crous P.W."/>
            <person name="Fauchery L."/>
            <person name="Girlanda M."/>
            <person name="Hayes R."/>
            <person name="Keri Z."/>
            <person name="Labutti K."/>
            <person name="Lipzen A."/>
            <person name="Lombard V."/>
            <person name="Magnuson J."/>
            <person name="Maillard F."/>
            <person name="Morin E."/>
            <person name="Murat C."/>
            <person name="Nolan M."/>
            <person name="Ohm R."/>
            <person name="Pangilinan J."/>
            <person name="Pereira M."/>
            <person name="Perotto S."/>
            <person name="Peter M."/>
            <person name="Riley R."/>
            <person name="Sitrit Y."/>
            <person name="Stielow B."/>
            <person name="Szollosi G."/>
            <person name="Zifcakova L."/>
            <person name="Stursova M."/>
            <person name="Spatafora J.W."/>
            <person name="Tedersoo L."/>
            <person name="Vaario L.-M."/>
            <person name="Yamada A."/>
            <person name="Yan M."/>
            <person name="Wang P."/>
            <person name="Xu J."/>
            <person name="Bruns T."/>
            <person name="Baldrian P."/>
            <person name="Vilgalys R."/>
            <person name="Henrissat B."/>
            <person name="Grigoriev I.V."/>
            <person name="Hibbett D."/>
            <person name="Nagy L.G."/>
            <person name="Martin F.M."/>
        </authorList>
    </citation>
    <scope>NUCLEOTIDE SEQUENCE</scope>
    <source>
        <strain evidence="1">P2</strain>
    </source>
</reference>
<organism evidence="1 2">
    <name type="scientific">Thelephora ganbajun</name>
    <name type="common">Ganba fungus</name>
    <dbReference type="NCBI Taxonomy" id="370292"/>
    <lineage>
        <taxon>Eukaryota</taxon>
        <taxon>Fungi</taxon>
        <taxon>Dikarya</taxon>
        <taxon>Basidiomycota</taxon>
        <taxon>Agaricomycotina</taxon>
        <taxon>Agaricomycetes</taxon>
        <taxon>Thelephorales</taxon>
        <taxon>Thelephoraceae</taxon>
        <taxon>Thelephora</taxon>
    </lineage>
</organism>
<keyword evidence="2" id="KW-1185">Reference proteome</keyword>
<gene>
    <name evidence="1" type="ORF">BDM02DRAFT_3145060</name>
</gene>
<evidence type="ECO:0000313" key="2">
    <source>
        <dbReference type="Proteomes" id="UP000886501"/>
    </source>
</evidence>
<accession>A0ACB6ZED5</accession>
<dbReference type="EMBL" id="MU118023">
    <property type="protein sequence ID" value="KAF9647924.1"/>
    <property type="molecule type" value="Genomic_DNA"/>
</dbReference>
<evidence type="ECO:0000313" key="1">
    <source>
        <dbReference type="EMBL" id="KAF9647924.1"/>
    </source>
</evidence>
<protein>
    <submittedName>
        <fullName evidence="1">Kinase-like protein</fullName>
    </submittedName>
</protein>
<dbReference type="Proteomes" id="UP000886501">
    <property type="component" value="Unassembled WGS sequence"/>
</dbReference>
<proteinExistence type="predicted"/>
<comment type="caution">
    <text evidence="1">The sequence shown here is derived from an EMBL/GenBank/DDBJ whole genome shotgun (WGS) entry which is preliminary data.</text>
</comment>
<sequence length="461" mass="50921">MVHDFRESWGEVLTFVDEAIQSLAQISLSPGGREFLNGLERGEAGLCIELMDRGLAKDSLDQTTRQSFLIVLIELAKHRRRLPDSIMITEKTMAAEKAHTSGGLWEVRRGTSNNSAIAIKTPKFTTTKDVEKIRDQFCREVILWNSLSHPNVLKLAGVLGSIDTFNFSTVSEWMTHETIMKYTETNKANRLGLLHGVAQGLKYMHDSNLVHGNIRATNILIANESPPRACLSGFGFISVPEEEHPASEAPDTSQGVKWRYLAPELIHPSRFGLKFVKSSKEADVYAFGLLVLEVLSGKVPFHGTKGVHLVCSIVNGTRPTKPKNATMIDLSDPMWELLQACWDGDRLQRPRMQHVEVQIGNAAVRWESSMTAVPFPRRPGVSPSSLLMGSSNPSSTGTRSSNASDPPRLDIPDIRVNVVGPEENNSDGMQEFYPTPSPISPRQPEGHTNETIINRLDGVGP</sequence>
<name>A0ACB6ZED5_THEGA</name>